<evidence type="ECO:0000256" key="7">
    <source>
        <dbReference type="RuleBase" id="RU361124"/>
    </source>
</evidence>
<keyword evidence="5 7" id="KW-0539">Nucleus</keyword>
<dbReference type="OrthoDB" id="435275at2759"/>
<feature type="compositionally biased region" description="Low complexity" evidence="8">
    <location>
        <begin position="981"/>
        <end position="1000"/>
    </location>
</feature>
<reference evidence="10 11" key="1">
    <citation type="journal article" date="2019" name="Environ. Microbiol.">
        <title>At the nexus of three kingdoms: the genome of the mycorrhizal fungus Gigaspora margarita provides insights into plant, endobacterial and fungal interactions.</title>
        <authorList>
            <person name="Venice F."/>
            <person name="Ghignone S."/>
            <person name="Salvioli di Fossalunga A."/>
            <person name="Amselem J."/>
            <person name="Novero M."/>
            <person name="Xianan X."/>
            <person name="Sedzielewska Toro K."/>
            <person name="Morin E."/>
            <person name="Lipzen A."/>
            <person name="Grigoriev I.V."/>
            <person name="Henrissat B."/>
            <person name="Martin F.M."/>
            <person name="Bonfante P."/>
        </authorList>
    </citation>
    <scope>NUCLEOTIDE SEQUENCE [LARGE SCALE GENOMIC DNA]</scope>
    <source>
        <strain evidence="10 11">BEG34</strain>
    </source>
</reference>
<feature type="domain" description="Enhancer of polycomb-like N-terminal" evidence="9">
    <location>
        <begin position="9"/>
        <end position="155"/>
    </location>
</feature>
<protein>
    <recommendedName>
        <fullName evidence="7">Enhancer of polycomb-like protein</fullName>
    </recommendedName>
</protein>
<evidence type="ECO:0000313" key="11">
    <source>
        <dbReference type="Proteomes" id="UP000439903"/>
    </source>
</evidence>
<evidence type="ECO:0000313" key="10">
    <source>
        <dbReference type="EMBL" id="KAF0447951.1"/>
    </source>
</evidence>
<feature type="compositionally biased region" description="Low complexity" evidence="8">
    <location>
        <begin position="332"/>
        <end position="341"/>
    </location>
</feature>
<evidence type="ECO:0000256" key="8">
    <source>
        <dbReference type="SAM" id="MobiDB-lite"/>
    </source>
</evidence>
<feature type="region of interest" description="Disordered" evidence="8">
    <location>
        <begin position="643"/>
        <end position="699"/>
    </location>
</feature>
<organism evidence="10 11">
    <name type="scientific">Gigaspora margarita</name>
    <dbReference type="NCBI Taxonomy" id="4874"/>
    <lineage>
        <taxon>Eukaryota</taxon>
        <taxon>Fungi</taxon>
        <taxon>Fungi incertae sedis</taxon>
        <taxon>Mucoromycota</taxon>
        <taxon>Glomeromycotina</taxon>
        <taxon>Glomeromycetes</taxon>
        <taxon>Diversisporales</taxon>
        <taxon>Gigasporaceae</taxon>
        <taxon>Gigaspora</taxon>
    </lineage>
</organism>
<dbReference type="GO" id="GO:0005634">
    <property type="term" value="C:nucleus"/>
    <property type="evidence" value="ECO:0007669"/>
    <property type="project" value="UniProtKB-SubCell"/>
</dbReference>
<accession>A0A8H4A893</accession>
<feature type="compositionally biased region" description="Polar residues" evidence="8">
    <location>
        <begin position="1001"/>
        <end position="1017"/>
    </location>
</feature>
<feature type="compositionally biased region" description="Basic and acidic residues" evidence="8">
    <location>
        <begin position="474"/>
        <end position="490"/>
    </location>
</feature>
<comment type="similarity">
    <text evidence="2 7">Belongs to the enhancer of polycomb family.</text>
</comment>
<feature type="compositionally biased region" description="Polar residues" evidence="8">
    <location>
        <begin position="652"/>
        <end position="684"/>
    </location>
</feature>
<evidence type="ECO:0000256" key="2">
    <source>
        <dbReference type="ARBA" id="ARBA00008035"/>
    </source>
</evidence>
<sequence>MNLNRKSFRQRKVDNKKPMRIMFQHEISEEDMLPVSRAGVDVETGVEKEEEEEIHLVTALEKRQQGIEDGNGTSTGEGEPAIPCPDSDANKRHLFPPTWKMSHTFLKFSTPILECVGCLYNMDEDDEKWLCEYNSKSGNNLKDDDFEEIMEFFENQAKNKPHLLAKRQLPSWEDCNSWLPDKLLILANDAKNVYSYWKSKRHQRLIRYKSVAPLMFELKTADTKDEEDNPYVCFRRRELKPMRRTRRTETQSFDKLRRIRRDVHNGREIIVKVKTRERFKKQRIELNRKIFIKECDIKEMRKELGIQNSGVSDSQQRNKSRKISASHMDVISSLRTKSGTKSSKKDKESSGIHVDVTHSPYCPMEKPRGATFYRKFDADKLSVLPPAFRSRYGRGGRKRRTIDRLDVFTIYRMKRPKNNKFKYDSDEMDDVYSGDDMDSDEIDDNSNMTECTIKFHFLKDEDFQNLGAFRNNKVQKDKQSSPRQCSRDDGQVSINNLSTQNHSQSSAQANVDSRVSISPSQSRQNSEVRSNSEPRAESSSSRGNPDTRIPIDMDSSRPTNILPRTVVDQRSVRPNYDSNSRTANNLRCIDPRFSDLNFSRDVNQGSAQISQRANSAISVSITNRDQNLSSDINPSRDQILNTVGRDQRLPVEQNQSSDQRVLTESRPSLNLSHNGHTVRPSISLNHRDQTPYRRPISRNVRISEESTNANGIAGINLVQTPRMTSPLQGSTTGIVPTNVHINGHNPVIQLSQMTPQITTRQLSGNSQTNVTSAMSGVELTRTSSNPGIIVNNTTPVLTRTPSNPGMMVNSVTPGLSRTPSNSGIIMNGTSPRITRTHSNSGIIINTATPVIDPRRLQRTPSTQEGIMMNITSPLSRTSSNSGLMINNSVSLIDPNKISGGAALVNSGHRIAIANGGQPTFTNGSPVAQSQQATHLNVQSTRPHLNLNNPRGLSNEQFVHSSDNIQMMRTIYALRTQQPELTQTQSQDQTQNQTQSQIQINPNVSTNNQTQANSSTMRQSITLPRGTLGALVRANSAVTPSTASANQTQIQTIIVPSVGSNGQSNSSSQQIQNNGTNNIVQTNGSSNLRQANVQANASTNQILRHAMSVPIVANGYQVNNNNMVRTGFPLTRFDRDSLQQAFGILSDSSLQQVNSASNPNIRQSNMMSPNGQNNINSMRQNFLMSNSVASNVASINQRPVVLSNGTVSAAFVGNNVISTNVRQMPTNLSSNVNLRSMTPNGIRQVHPNGASSQGLRQNIVVPTNGFMNASPVQLASNVSISNMRQPNIPSQASPTRDSTNGL</sequence>
<dbReference type="EMBL" id="WTPW01001233">
    <property type="protein sequence ID" value="KAF0447951.1"/>
    <property type="molecule type" value="Genomic_DNA"/>
</dbReference>
<dbReference type="InterPro" id="IPR019542">
    <property type="entry name" value="Enhancer_polycomb-like_N"/>
</dbReference>
<gene>
    <name evidence="10" type="ORF">F8M41_002743</name>
</gene>
<feature type="region of interest" description="Disordered" evidence="8">
    <location>
        <begin position="1056"/>
        <end position="1082"/>
    </location>
</feature>
<evidence type="ECO:0000259" key="9">
    <source>
        <dbReference type="Pfam" id="PF10513"/>
    </source>
</evidence>
<feature type="region of interest" description="Disordered" evidence="8">
    <location>
        <begin position="63"/>
        <end position="82"/>
    </location>
</feature>
<dbReference type="Proteomes" id="UP000439903">
    <property type="component" value="Unassembled WGS sequence"/>
</dbReference>
<feature type="region of interest" description="Disordered" evidence="8">
    <location>
        <begin position="308"/>
        <end position="360"/>
    </location>
</feature>
<comment type="function">
    <text evidence="6">Component of the NuA4 histone acetyltransferase complex which is involved in transcriptional activation of selected genes principally by acetylation of nucleosomal histone H4 and H2A. The NuA4 complex is also involved in DNA repair. Involved in gene silencing by neighboring heterochromatin, blockage of the silencing spreading along the chromosome, and required for cell cycle progression through G2/M.</text>
</comment>
<keyword evidence="11" id="KW-1185">Reference proteome</keyword>
<comment type="caution">
    <text evidence="10">The sequence shown here is derived from an EMBL/GenBank/DDBJ whole genome shotgun (WGS) entry which is preliminary data.</text>
</comment>
<evidence type="ECO:0000256" key="3">
    <source>
        <dbReference type="ARBA" id="ARBA00023015"/>
    </source>
</evidence>
<evidence type="ECO:0000256" key="5">
    <source>
        <dbReference type="ARBA" id="ARBA00023242"/>
    </source>
</evidence>
<evidence type="ECO:0000256" key="4">
    <source>
        <dbReference type="ARBA" id="ARBA00023163"/>
    </source>
</evidence>
<feature type="region of interest" description="Disordered" evidence="8">
    <location>
        <begin position="1282"/>
        <end position="1301"/>
    </location>
</feature>
<dbReference type="Pfam" id="PF10513">
    <property type="entry name" value="EPL1"/>
    <property type="match status" value="1"/>
</dbReference>
<feature type="compositionally biased region" description="Polar residues" evidence="8">
    <location>
        <begin position="308"/>
        <end position="317"/>
    </location>
</feature>
<dbReference type="GO" id="GO:0006357">
    <property type="term" value="P:regulation of transcription by RNA polymerase II"/>
    <property type="evidence" value="ECO:0007669"/>
    <property type="project" value="InterPro"/>
</dbReference>
<feature type="compositionally biased region" description="Polar residues" evidence="8">
    <location>
        <begin position="492"/>
        <end position="528"/>
    </location>
</feature>
<evidence type="ECO:0000256" key="1">
    <source>
        <dbReference type="ARBA" id="ARBA00004123"/>
    </source>
</evidence>
<comment type="subcellular location">
    <subcellularLocation>
        <location evidence="1 7">Nucleus</location>
    </subcellularLocation>
</comment>
<feature type="region of interest" description="Disordered" evidence="8">
    <location>
        <begin position="979"/>
        <end position="1017"/>
    </location>
</feature>
<proteinExistence type="inferred from homology"/>
<feature type="region of interest" description="Disordered" evidence="8">
    <location>
        <begin position="473"/>
        <end position="584"/>
    </location>
</feature>
<dbReference type="InterPro" id="IPR024943">
    <property type="entry name" value="Enhancer_polycomb"/>
</dbReference>
<dbReference type="GO" id="GO:0035267">
    <property type="term" value="C:NuA4 histone acetyltransferase complex"/>
    <property type="evidence" value="ECO:0007669"/>
    <property type="project" value="InterPro"/>
</dbReference>
<name>A0A8H4A893_GIGMA</name>
<keyword evidence="3 7" id="KW-0805">Transcription regulation</keyword>
<dbReference type="PANTHER" id="PTHR14898">
    <property type="entry name" value="ENHANCER OF POLYCOMB"/>
    <property type="match status" value="1"/>
</dbReference>
<evidence type="ECO:0000256" key="6">
    <source>
        <dbReference type="ARBA" id="ARBA00025513"/>
    </source>
</evidence>
<keyword evidence="4 7" id="KW-0804">Transcription</keyword>